<comment type="caution">
    <text evidence="1">The sequence shown here is derived from an EMBL/GenBank/DDBJ whole genome shotgun (WGS) entry which is preliminary data.</text>
</comment>
<dbReference type="GO" id="GO:0004821">
    <property type="term" value="F:histidine-tRNA ligase activity"/>
    <property type="evidence" value="ECO:0007669"/>
    <property type="project" value="TreeGrafter"/>
</dbReference>
<dbReference type="PANTHER" id="PTHR11476">
    <property type="entry name" value="HISTIDYL-TRNA SYNTHETASE"/>
    <property type="match status" value="1"/>
</dbReference>
<dbReference type="AlphaFoldDB" id="A0A7D8YUP6"/>
<dbReference type="Gene3D" id="3.40.50.800">
    <property type="entry name" value="Anticodon-binding domain"/>
    <property type="match status" value="1"/>
</dbReference>
<dbReference type="Proteomes" id="UP000481288">
    <property type="component" value="Unassembled WGS sequence"/>
</dbReference>
<evidence type="ECO:0000313" key="2">
    <source>
        <dbReference type="Proteomes" id="UP000481288"/>
    </source>
</evidence>
<keyword evidence="1" id="KW-0436">Ligase</keyword>
<name>A0A7D8YUP6_9HELO</name>
<organism evidence="1 2">
    <name type="scientific">Lachnellula cervina</name>
    <dbReference type="NCBI Taxonomy" id="1316786"/>
    <lineage>
        <taxon>Eukaryota</taxon>
        <taxon>Fungi</taxon>
        <taxon>Dikarya</taxon>
        <taxon>Ascomycota</taxon>
        <taxon>Pezizomycotina</taxon>
        <taxon>Leotiomycetes</taxon>
        <taxon>Helotiales</taxon>
        <taxon>Lachnaceae</taxon>
        <taxon>Lachnellula</taxon>
    </lineage>
</organism>
<dbReference type="GO" id="GO:0003723">
    <property type="term" value="F:RNA binding"/>
    <property type="evidence" value="ECO:0007669"/>
    <property type="project" value="TreeGrafter"/>
</dbReference>
<dbReference type="GO" id="GO:0006427">
    <property type="term" value="P:histidyl-tRNA aminoacylation"/>
    <property type="evidence" value="ECO:0007669"/>
    <property type="project" value="TreeGrafter"/>
</dbReference>
<evidence type="ECO:0000313" key="1">
    <source>
        <dbReference type="EMBL" id="TVY58279.1"/>
    </source>
</evidence>
<accession>A0A7D8YUP6</accession>
<dbReference type="PANTHER" id="PTHR11476:SF7">
    <property type="entry name" value="HISTIDINE--TRNA LIGASE"/>
    <property type="match status" value="1"/>
</dbReference>
<dbReference type="InterPro" id="IPR045864">
    <property type="entry name" value="aa-tRNA-synth_II/BPL/LPL"/>
</dbReference>
<dbReference type="SUPFAM" id="SSF55681">
    <property type="entry name" value="Class II aaRS and biotin synthetases"/>
    <property type="match status" value="1"/>
</dbReference>
<dbReference type="GO" id="GO:0005829">
    <property type="term" value="C:cytosol"/>
    <property type="evidence" value="ECO:0007669"/>
    <property type="project" value="TreeGrafter"/>
</dbReference>
<keyword evidence="2" id="KW-1185">Reference proteome</keyword>
<proteinExistence type="predicted"/>
<dbReference type="InterPro" id="IPR036621">
    <property type="entry name" value="Anticodon-bd_dom_sf"/>
</dbReference>
<protein>
    <submittedName>
        <fullName evidence="1">Histidine--tRNA ligase, mitochondrial</fullName>
    </submittedName>
</protein>
<dbReference type="GO" id="GO:0005739">
    <property type="term" value="C:mitochondrion"/>
    <property type="evidence" value="ECO:0007669"/>
    <property type="project" value="TreeGrafter"/>
</dbReference>
<dbReference type="GO" id="GO:0032543">
    <property type="term" value="P:mitochondrial translation"/>
    <property type="evidence" value="ECO:0007669"/>
    <property type="project" value="TreeGrafter"/>
</dbReference>
<dbReference type="Gene3D" id="3.30.930.10">
    <property type="entry name" value="Bira Bifunctional Protein, Domain 2"/>
    <property type="match status" value="1"/>
</dbReference>
<dbReference type="OrthoDB" id="1906957at2759"/>
<gene>
    <name evidence="1" type="primary">hts1_1</name>
    <name evidence="1" type="ORF">LCER1_G004121</name>
</gene>
<dbReference type="EMBL" id="QGMG01000048">
    <property type="protein sequence ID" value="TVY58279.1"/>
    <property type="molecule type" value="Genomic_DNA"/>
</dbReference>
<reference evidence="1 2" key="1">
    <citation type="submission" date="2018-05" db="EMBL/GenBank/DDBJ databases">
        <title>Whole genome sequencing for identification of molecular markers to develop diagnostic detection tools for the regulated plant pathogen Lachnellula willkommii.</title>
        <authorList>
            <person name="Giroux E."/>
            <person name="Bilodeau G."/>
        </authorList>
    </citation>
    <scope>NUCLEOTIDE SEQUENCE [LARGE SCALE GENOMIC DNA]</scope>
    <source>
        <strain evidence="1 2">CBS 625.97</strain>
    </source>
</reference>
<sequence length="179" mass="19711">MVDEKGISDEVADRVGEYVRQSGDMREMVQFLKSEPVLCGNENIKAGINDMELLVSYLEVCVINQPPRSSPAVISEESESQVGSIAAGGRYDNLVGMYTKNPMPCVGISFGVDRIITILNARLEDKTLPEIDVYIIALSGKDITGLLLERMSVARELWNAGISAEFTARVKPRQDKQSK</sequence>